<dbReference type="RefSeq" id="WP_147757970.1">
    <property type="nucleotide sequence ID" value="NZ_SAXT01000003.1"/>
</dbReference>
<dbReference type="InterPro" id="IPR043129">
    <property type="entry name" value="ATPase_NBD"/>
</dbReference>
<dbReference type="EMBL" id="SAXT01000003">
    <property type="protein sequence ID" value="TXJ12738.1"/>
    <property type="molecule type" value="Genomic_DNA"/>
</dbReference>
<evidence type="ECO:0000259" key="5">
    <source>
        <dbReference type="Pfam" id="PF00370"/>
    </source>
</evidence>
<dbReference type="InterPro" id="IPR018485">
    <property type="entry name" value="FGGY_C"/>
</dbReference>
<dbReference type="Proteomes" id="UP000325116">
    <property type="component" value="Unassembled WGS sequence"/>
</dbReference>
<accession>A0A5C8CIQ8</accession>
<feature type="domain" description="Carbohydrate kinase FGGY C-terminal" evidence="6">
    <location>
        <begin position="268"/>
        <end position="472"/>
    </location>
</feature>
<evidence type="ECO:0000256" key="3">
    <source>
        <dbReference type="ARBA" id="ARBA00022777"/>
    </source>
</evidence>
<keyword evidence="3 7" id="KW-0418">Kinase</keyword>
<dbReference type="GO" id="GO:0019321">
    <property type="term" value="P:pentose metabolic process"/>
    <property type="evidence" value="ECO:0007669"/>
    <property type="project" value="TreeGrafter"/>
</dbReference>
<feature type="coiled-coil region" evidence="4">
    <location>
        <begin position="327"/>
        <end position="354"/>
    </location>
</feature>
<proteinExistence type="inferred from homology"/>
<sequence length="527" mass="59547">MKYVIGIDVGSGSARAGIFSLNGEEKGFSSTNIKIKKYEENFVEQSSEDIWNSVCKSVKRVLKIANVNKNDIIAIGFDATCSLVALNKNDNPVSLSKGKEDYWNIIMWMDHRAKKEADEINSKKHEVLKYVGGKISLEMEIPKILWLKRNLPNSYKRVSQFFDLADFLQYKACGNNIRSSCALACKWTYLAHKNKWDRNFFKSLGLEDLIDKNKIGNIVKEPGTFAGYLTKKSSKEMGLSINTKVAVGMIDAHSGGLGSLIDKVNDSAVIVAGTSACHMLNSKKPIFVQGVWGPYYNAMIPDMWLNEGGQSAFGSLIDYNIKKHPYYNKLIKDIKNNKNIYEILNKEVDKLKKENPYSIKDIHILDYHYGNRSPIASSKERGMEIGLNMSDDIVSMAKIYWATIDSVCFGTKNIIDTAINKGYKINSIIVCGGAGKNELFMKELADICQYNIYIPGHEESVVFGSAILASVASGEYKNYKEALSKMNKKAKLIKPNKTIKKYYESKYKIYLELYKDKLKYEKMMSNF</sequence>
<organism evidence="7 8">
    <name type="scientific">Brachyspira aalborgi</name>
    <dbReference type="NCBI Taxonomy" id="29522"/>
    <lineage>
        <taxon>Bacteria</taxon>
        <taxon>Pseudomonadati</taxon>
        <taxon>Spirochaetota</taxon>
        <taxon>Spirochaetia</taxon>
        <taxon>Brachyspirales</taxon>
        <taxon>Brachyspiraceae</taxon>
        <taxon>Brachyspira</taxon>
    </lineage>
</organism>
<dbReference type="Pfam" id="PF02782">
    <property type="entry name" value="FGGY_C"/>
    <property type="match status" value="1"/>
</dbReference>
<dbReference type="GO" id="GO:0019150">
    <property type="term" value="F:D-ribulokinase activity"/>
    <property type="evidence" value="ECO:0007669"/>
    <property type="project" value="TreeGrafter"/>
</dbReference>
<evidence type="ECO:0000256" key="4">
    <source>
        <dbReference type="SAM" id="Coils"/>
    </source>
</evidence>
<dbReference type="PANTHER" id="PTHR43435:SF4">
    <property type="entry name" value="FGGY CARBOHYDRATE KINASE DOMAIN-CONTAINING PROTEIN"/>
    <property type="match status" value="1"/>
</dbReference>
<evidence type="ECO:0000313" key="8">
    <source>
        <dbReference type="Proteomes" id="UP000325116"/>
    </source>
</evidence>
<protein>
    <submittedName>
        <fullName evidence="7">Carbohydrate kinase</fullName>
    </submittedName>
</protein>
<dbReference type="GO" id="GO:0005737">
    <property type="term" value="C:cytoplasm"/>
    <property type="evidence" value="ECO:0007669"/>
    <property type="project" value="TreeGrafter"/>
</dbReference>
<keyword evidence="2" id="KW-0808">Transferase</keyword>
<comment type="similarity">
    <text evidence="1">Belongs to the FGGY kinase family.</text>
</comment>
<dbReference type="SUPFAM" id="SSF53067">
    <property type="entry name" value="Actin-like ATPase domain"/>
    <property type="match status" value="2"/>
</dbReference>
<dbReference type="Gene3D" id="1.20.58.2240">
    <property type="match status" value="1"/>
</dbReference>
<feature type="domain" description="Carbohydrate kinase FGGY N-terminal" evidence="5">
    <location>
        <begin position="3"/>
        <end position="258"/>
    </location>
</feature>
<dbReference type="CDD" id="cd07782">
    <property type="entry name" value="ASKHA_NBD_FGGY_D-RBK"/>
    <property type="match status" value="1"/>
</dbReference>
<dbReference type="PIRSF" id="PIRSF000538">
    <property type="entry name" value="GlpK"/>
    <property type="match status" value="1"/>
</dbReference>
<dbReference type="InterPro" id="IPR000577">
    <property type="entry name" value="Carb_kinase_FGGY"/>
</dbReference>
<comment type="caution">
    <text evidence="7">The sequence shown here is derived from an EMBL/GenBank/DDBJ whole genome shotgun (WGS) entry which is preliminary data.</text>
</comment>
<evidence type="ECO:0000313" key="7">
    <source>
        <dbReference type="EMBL" id="TXJ12738.1"/>
    </source>
</evidence>
<gene>
    <name evidence="7" type="ORF">EPJ80_03820</name>
</gene>
<evidence type="ECO:0000256" key="1">
    <source>
        <dbReference type="ARBA" id="ARBA00009156"/>
    </source>
</evidence>
<reference evidence="7 8" key="1">
    <citation type="journal article" date="1992" name="Lakartidningen">
        <title>[Penicillin V and not amoxicillin is the first choice preparation in acute otitis].</title>
        <authorList>
            <person name="Kamme C."/>
            <person name="Lundgren K."/>
            <person name="Prellner K."/>
        </authorList>
    </citation>
    <scope>NUCLEOTIDE SEQUENCE [LARGE SCALE GENOMIC DNA]</scope>
    <source>
        <strain evidence="7 8">W1</strain>
    </source>
</reference>
<keyword evidence="4" id="KW-0175">Coiled coil</keyword>
<dbReference type="AlphaFoldDB" id="A0A5C8CIQ8"/>
<name>A0A5C8CIQ8_9SPIR</name>
<dbReference type="InterPro" id="IPR006003">
    <property type="entry name" value="FGGY_RbtK-like"/>
</dbReference>
<evidence type="ECO:0000259" key="6">
    <source>
        <dbReference type="Pfam" id="PF02782"/>
    </source>
</evidence>
<evidence type="ECO:0000256" key="2">
    <source>
        <dbReference type="ARBA" id="ARBA00022679"/>
    </source>
</evidence>
<dbReference type="InterPro" id="IPR018484">
    <property type="entry name" value="FGGY_N"/>
</dbReference>
<dbReference type="Pfam" id="PF00370">
    <property type="entry name" value="FGGY_N"/>
    <property type="match status" value="1"/>
</dbReference>
<dbReference type="Gene3D" id="3.30.420.40">
    <property type="match status" value="1"/>
</dbReference>
<dbReference type="NCBIfam" id="TIGR01315">
    <property type="entry name" value="5C_CHO_kinase"/>
    <property type="match status" value="1"/>
</dbReference>
<dbReference type="PANTHER" id="PTHR43435">
    <property type="entry name" value="RIBULOKINASE"/>
    <property type="match status" value="1"/>
</dbReference>